<evidence type="ECO:0000256" key="8">
    <source>
        <dbReference type="RuleBase" id="RU003355"/>
    </source>
</evidence>
<dbReference type="SUPFAM" id="SSF52743">
    <property type="entry name" value="Subtilisin-like"/>
    <property type="match status" value="1"/>
</dbReference>
<comment type="subcellular location">
    <subcellularLocation>
        <location evidence="1">Secreted</location>
    </subcellularLocation>
</comment>
<dbReference type="RefSeq" id="WP_122912203.1">
    <property type="nucleotide sequence ID" value="NZ_RHHT01000004.1"/>
</dbReference>
<dbReference type="InterPro" id="IPR022398">
    <property type="entry name" value="Peptidase_S8_His-AS"/>
</dbReference>
<evidence type="ECO:0000256" key="9">
    <source>
        <dbReference type="SAM" id="SignalP"/>
    </source>
</evidence>
<dbReference type="InterPro" id="IPR050131">
    <property type="entry name" value="Peptidase_S8_subtilisin-like"/>
</dbReference>
<feature type="domain" description="BIG2" evidence="10">
    <location>
        <begin position="492"/>
        <end position="571"/>
    </location>
</feature>
<dbReference type="Pfam" id="PF02368">
    <property type="entry name" value="Big_2"/>
    <property type="match status" value="3"/>
</dbReference>
<reference evidence="11 12" key="1">
    <citation type="submission" date="2018-10" db="EMBL/GenBank/DDBJ databases">
        <title>Phylogenomics of Brevibacillus.</title>
        <authorList>
            <person name="Dunlap C."/>
        </authorList>
    </citation>
    <scope>NUCLEOTIDE SEQUENCE [LARGE SCALE GENOMIC DNA]</scope>
    <source>
        <strain evidence="11 12">JCM 15085</strain>
    </source>
</reference>
<dbReference type="GO" id="GO:0006508">
    <property type="term" value="P:proteolysis"/>
    <property type="evidence" value="ECO:0007669"/>
    <property type="project" value="UniProtKB-KW"/>
</dbReference>
<dbReference type="Proteomes" id="UP000281915">
    <property type="component" value="Unassembled WGS sequence"/>
</dbReference>
<dbReference type="PRINTS" id="PR00723">
    <property type="entry name" value="SUBTILISIN"/>
</dbReference>
<protein>
    <recommendedName>
        <fullName evidence="10">BIG2 domain-containing protein</fullName>
    </recommendedName>
</protein>
<dbReference type="PROSITE" id="PS00136">
    <property type="entry name" value="SUBTILASE_ASP"/>
    <property type="match status" value="1"/>
</dbReference>
<sequence length="744" mass="81037">MGFYYKKLLPLLLVSLLVLTSFFSMEPDHAQAAQSETASDETNEYIIKLTSSVRARAVSYLHSEDPSLSVIESNRQHILVKLPADPDPDLLYDLAADPAVEYIEPNLRMRKASNWTEDPRFEEQWGLRAIQAPEAWKEGGSNVQVTVAVLDTGVDYTHPDLINRVDTHNGYNYIDDNFETMDDDGHGTHVAGIIAAELNSIGIAGVSGNANVKILPLKVLDDQGNGTMYDVSFAIMDAVDKGADVINLSLSGERGREEPKMLQEAIAYALEHDVIVVAAAGNDGDRVERYVPASIPGVIAVSAVDEELELAKFSNYGSGIALAAPGEEILSTYLHGRYVYASGTSQAAPFVAGTVALMKAAKPQLTVQDIEDRLQRTAIDLGRKGPDEKFGYGLVNAYGALQEEKVSNAEMRRISVDPVRLSLRPGSTALLQATAIYQDQTKRDVTKKAIWQVEDDSVAAIEQGVVKGLAFGKTNITASFGGKRYTVPVEVSVRSLTFSDRRITVKPDEAVQLSITATYGDRTREEVPPEDVRWISLDEQVATVHNGIVSAQNVGSTWVVAYYGSERISIEVLVKMDALVANPDQLQLVPDSQIPVTLYAYYKEKKDVVTAEADWQTSNPEVAVIEDGVITAIGPGIATITAEYRGKSATIRVDNSVRKLDVPDDKITLRPGDTYTPELVATYRNGARVEVNDKGTWHSSDEHVAVVDEQGEITAIKEGTVSITASYGGRSARIRVYVQESGNP</sequence>
<keyword evidence="5 7" id="KW-0378">Hydrolase</keyword>
<keyword evidence="4 7" id="KW-0645">Protease</keyword>
<feature type="signal peptide" evidence="9">
    <location>
        <begin position="1"/>
        <end position="30"/>
    </location>
</feature>
<gene>
    <name evidence="11" type="ORF">EDM58_03975</name>
</gene>
<dbReference type="GO" id="GO:0004252">
    <property type="term" value="F:serine-type endopeptidase activity"/>
    <property type="evidence" value="ECO:0007669"/>
    <property type="project" value="UniProtKB-UniRule"/>
</dbReference>
<comment type="caution">
    <text evidence="11">The sequence shown here is derived from an EMBL/GenBank/DDBJ whole genome shotgun (WGS) entry which is preliminary data.</text>
</comment>
<accession>A0A3M8DB17</accession>
<dbReference type="CDD" id="cd07484">
    <property type="entry name" value="Peptidases_S8_Thermitase_like"/>
    <property type="match status" value="1"/>
</dbReference>
<keyword evidence="9" id="KW-0732">Signal</keyword>
<evidence type="ECO:0000259" key="10">
    <source>
        <dbReference type="SMART" id="SM00635"/>
    </source>
</evidence>
<dbReference type="InterPro" id="IPR034084">
    <property type="entry name" value="Thermitase-like_dom"/>
</dbReference>
<feature type="active site" description="Charge relay system" evidence="7">
    <location>
        <position position="186"/>
    </location>
</feature>
<evidence type="ECO:0000256" key="4">
    <source>
        <dbReference type="ARBA" id="ARBA00022670"/>
    </source>
</evidence>
<feature type="active site" description="Charge relay system" evidence="7">
    <location>
        <position position="151"/>
    </location>
</feature>
<dbReference type="Gene3D" id="3.40.50.200">
    <property type="entry name" value="Peptidase S8/S53 domain"/>
    <property type="match status" value="1"/>
</dbReference>
<comment type="similarity">
    <text evidence="2 7 8">Belongs to the peptidase S8 family.</text>
</comment>
<evidence type="ECO:0000313" key="11">
    <source>
        <dbReference type="EMBL" id="RNB85196.1"/>
    </source>
</evidence>
<dbReference type="InterPro" id="IPR015500">
    <property type="entry name" value="Peptidase_S8_subtilisin-rel"/>
</dbReference>
<evidence type="ECO:0000256" key="1">
    <source>
        <dbReference type="ARBA" id="ARBA00004613"/>
    </source>
</evidence>
<feature type="domain" description="BIG2" evidence="10">
    <location>
        <begin position="582"/>
        <end position="654"/>
    </location>
</feature>
<proteinExistence type="inferred from homology"/>
<organism evidence="11 12">
    <name type="scientific">Brevibacillus panacihumi</name>
    <dbReference type="NCBI Taxonomy" id="497735"/>
    <lineage>
        <taxon>Bacteria</taxon>
        <taxon>Bacillati</taxon>
        <taxon>Bacillota</taxon>
        <taxon>Bacilli</taxon>
        <taxon>Bacillales</taxon>
        <taxon>Paenibacillaceae</taxon>
        <taxon>Brevibacillus</taxon>
    </lineage>
</organism>
<dbReference type="InterPro" id="IPR008964">
    <property type="entry name" value="Invasin/intimin_cell_adhesion"/>
</dbReference>
<dbReference type="PROSITE" id="PS00138">
    <property type="entry name" value="SUBTILASE_SER"/>
    <property type="match status" value="1"/>
</dbReference>
<keyword evidence="6 7" id="KW-0720">Serine protease</keyword>
<dbReference type="PROSITE" id="PS51892">
    <property type="entry name" value="SUBTILASE"/>
    <property type="match status" value="1"/>
</dbReference>
<evidence type="ECO:0000256" key="6">
    <source>
        <dbReference type="ARBA" id="ARBA00022825"/>
    </source>
</evidence>
<feature type="domain" description="BIG2" evidence="10">
    <location>
        <begin position="410"/>
        <end position="490"/>
    </location>
</feature>
<feature type="chain" id="PRO_5038895073" description="BIG2 domain-containing protein" evidence="9">
    <location>
        <begin position="31"/>
        <end position="744"/>
    </location>
</feature>
<dbReference type="PANTHER" id="PTHR43806">
    <property type="entry name" value="PEPTIDASE S8"/>
    <property type="match status" value="1"/>
</dbReference>
<dbReference type="SUPFAM" id="SSF49373">
    <property type="entry name" value="Invasin/intimin cell-adhesion fragments"/>
    <property type="match status" value="4"/>
</dbReference>
<dbReference type="Pfam" id="PF00082">
    <property type="entry name" value="Peptidase_S8"/>
    <property type="match status" value="1"/>
</dbReference>
<dbReference type="InterPro" id="IPR036852">
    <property type="entry name" value="Peptidase_S8/S53_dom_sf"/>
</dbReference>
<dbReference type="InterPro" id="IPR023827">
    <property type="entry name" value="Peptidase_S8_Asp-AS"/>
</dbReference>
<dbReference type="GO" id="GO:0005576">
    <property type="term" value="C:extracellular region"/>
    <property type="evidence" value="ECO:0007669"/>
    <property type="project" value="UniProtKB-SubCell"/>
</dbReference>
<evidence type="ECO:0000313" key="12">
    <source>
        <dbReference type="Proteomes" id="UP000281915"/>
    </source>
</evidence>
<evidence type="ECO:0000256" key="3">
    <source>
        <dbReference type="ARBA" id="ARBA00022525"/>
    </source>
</evidence>
<dbReference type="PANTHER" id="PTHR43806:SF11">
    <property type="entry name" value="CEREVISIN-RELATED"/>
    <property type="match status" value="1"/>
</dbReference>
<evidence type="ECO:0000256" key="2">
    <source>
        <dbReference type="ARBA" id="ARBA00011073"/>
    </source>
</evidence>
<dbReference type="InterPro" id="IPR003343">
    <property type="entry name" value="Big_2"/>
</dbReference>
<dbReference type="SMART" id="SM00635">
    <property type="entry name" value="BID_2"/>
    <property type="match status" value="4"/>
</dbReference>
<name>A0A3M8DB17_9BACL</name>
<evidence type="ECO:0000256" key="5">
    <source>
        <dbReference type="ARBA" id="ARBA00022801"/>
    </source>
</evidence>
<dbReference type="InterPro" id="IPR023828">
    <property type="entry name" value="Peptidase_S8_Ser-AS"/>
</dbReference>
<keyword evidence="3" id="KW-0964">Secreted</keyword>
<feature type="domain" description="BIG2" evidence="10">
    <location>
        <begin position="656"/>
        <end position="737"/>
    </location>
</feature>
<dbReference type="EMBL" id="RHHT01000004">
    <property type="protein sequence ID" value="RNB85196.1"/>
    <property type="molecule type" value="Genomic_DNA"/>
</dbReference>
<evidence type="ECO:0000256" key="7">
    <source>
        <dbReference type="PROSITE-ProRule" id="PRU01240"/>
    </source>
</evidence>
<dbReference type="Gene3D" id="2.60.40.1080">
    <property type="match status" value="4"/>
</dbReference>
<dbReference type="PROSITE" id="PS00137">
    <property type="entry name" value="SUBTILASE_HIS"/>
    <property type="match status" value="1"/>
</dbReference>
<dbReference type="AlphaFoldDB" id="A0A3M8DB17"/>
<dbReference type="InterPro" id="IPR000209">
    <property type="entry name" value="Peptidase_S8/S53_dom"/>
</dbReference>
<feature type="active site" description="Charge relay system" evidence="7">
    <location>
        <position position="345"/>
    </location>
</feature>